<dbReference type="Gene3D" id="3.40.50.1950">
    <property type="entry name" value="Flavin prenyltransferase-like"/>
    <property type="match status" value="1"/>
</dbReference>
<gene>
    <name evidence="2" type="ORF">DP939_03735</name>
</gene>
<dbReference type="Pfam" id="PF02441">
    <property type="entry name" value="Flavoprotein"/>
    <property type="match status" value="1"/>
</dbReference>
<dbReference type="OrthoDB" id="161343at2"/>
<name>A0A366M7M1_9ACTN</name>
<evidence type="ECO:0000259" key="1">
    <source>
        <dbReference type="Pfam" id="PF02441"/>
    </source>
</evidence>
<dbReference type="Proteomes" id="UP000253303">
    <property type="component" value="Unassembled WGS sequence"/>
</dbReference>
<proteinExistence type="predicted"/>
<comment type="caution">
    <text evidence="2">The sequence shown here is derived from an EMBL/GenBank/DDBJ whole genome shotgun (WGS) entry which is preliminary data.</text>
</comment>
<sequence>MAGGDLYVIVCAAGPAAEAGRLVGMAQRRGWGVQVVATPSAVDFLDVAALERQTSRPVRTRYRRPDEPKPPRPGAIIVAPATFNTVNKFALGIADTYALGLLAEAPGLGIPVVLMPYLNAALAARPPFRRALEALREEGVRVLFEPHPAGAGDDEAAAFPWDLALTALDGLTARRPSALPGDV</sequence>
<dbReference type="RefSeq" id="WP_113979489.1">
    <property type="nucleotide sequence ID" value="NZ_QMEY01000001.1"/>
</dbReference>
<evidence type="ECO:0000313" key="2">
    <source>
        <dbReference type="EMBL" id="RBQ22196.1"/>
    </source>
</evidence>
<protein>
    <submittedName>
        <fullName evidence="2">Flavoprotein</fullName>
    </submittedName>
</protein>
<evidence type="ECO:0000313" key="3">
    <source>
        <dbReference type="Proteomes" id="UP000253303"/>
    </source>
</evidence>
<accession>A0A366M7M1</accession>
<dbReference type="GO" id="GO:0003824">
    <property type="term" value="F:catalytic activity"/>
    <property type="evidence" value="ECO:0007669"/>
    <property type="project" value="InterPro"/>
</dbReference>
<dbReference type="EMBL" id="QMEY01000001">
    <property type="protein sequence ID" value="RBQ22196.1"/>
    <property type="molecule type" value="Genomic_DNA"/>
</dbReference>
<keyword evidence="3" id="KW-1185">Reference proteome</keyword>
<dbReference type="InterPro" id="IPR036551">
    <property type="entry name" value="Flavin_trans-like"/>
</dbReference>
<dbReference type="SUPFAM" id="SSF52507">
    <property type="entry name" value="Homo-oligomeric flavin-containing Cys decarboxylases, HFCD"/>
    <property type="match status" value="1"/>
</dbReference>
<dbReference type="InterPro" id="IPR003382">
    <property type="entry name" value="Flavoprotein"/>
</dbReference>
<dbReference type="AlphaFoldDB" id="A0A366M7M1"/>
<organism evidence="2 3">
    <name type="scientific">Spongiactinospora rosea</name>
    <dbReference type="NCBI Taxonomy" id="2248750"/>
    <lineage>
        <taxon>Bacteria</taxon>
        <taxon>Bacillati</taxon>
        <taxon>Actinomycetota</taxon>
        <taxon>Actinomycetes</taxon>
        <taxon>Streptosporangiales</taxon>
        <taxon>Streptosporangiaceae</taxon>
        <taxon>Spongiactinospora</taxon>
    </lineage>
</organism>
<feature type="domain" description="Flavoprotein" evidence="1">
    <location>
        <begin position="7"/>
        <end position="123"/>
    </location>
</feature>
<reference evidence="2 3" key="1">
    <citation type="submission" date="2018-06" db="EMBL/GenBank/DDBJ databases">
        <title>Sphaerisporangium craniellae sp. nov., isolated from a marine sponge in the South China Sea.</title>
        <authorList>
            <person name="Li L."/>
        </authorList>
    </citation>
    <scope>NUCLEOTIDE SEQUENCE [LARGE SCALE GENOMIC DNA]</scope>
    <source>
        <strain evidence="2 3">LHW63015</strain>
    </source>
</reference>